<organism evidence="10 11">
    <name type="scientific">Marasmius tenuissimus</name>
    <dbReference type="NCBI Taxonomy" id="585030"/>
    <lineage>
        <taxon>Eukaryota</taxon>
        <taxon>Fungi</taxon>
        <taxon>Dikarya</taxon>
        <taxon>Basidiomycota</taxon>
        <taxon>Agaricomycotina</taxon>
        <taxon>Agaricomycetes</taxon>
        <taxon>Agaricomycetidae</taxon>
        <taxon>Agaricales</taxon>
        <taxon>Marasmiineae</taxon>
        <taxon>Marasmiaceae</taxon>
        <taxon>Marasmius</taxon>
    </lineage>
</organism>
<dbReference type="InterPro" id="IPR012971">
    <property type="entry name" value="NOG2_N_dom"/>
</dbReference>
<dbReference type="Gene3D" id="3.40.50.300">
    <property type="entry name" value="P-loop containing nucleotide triphosphate hydrolases"/>
    <property type="match status" value="1"/>
</dbReference>
<evidence type="ECO:0000256" key="8">
    <source>
        <dbReference type="SAM" id="MobiDB-lite"/>
    </source>
</evidence>
<sequence>MAPVKKSSSSASKTRSSTSNGSGVSLKKVKGENFYRNAKQVSRLKMLNGGKPIRDKDGKIIQAAAFQKGEDETKPGRVQPDRRWFGNTRVISQTALDQFRTSLSTKKDDPYSVLLRRNKLPMALLDEAQNPNARKRSHIVETEPFKETFGPKAQRKRPRIDAGDFEELGRMGAAAAEEADAAASLTGQNVIEPLASSVIEAPTHADYNEPIYAKGTSRRIYGELYKVIDSSDVILHILDARDPMGTLCESVLEFIKKEKAHKQVVLVINKCDLVPNWVTARYIQHLTPRYPTIAFHASPNHSFGKGSLIQLLRQFSQLHSDKKQISVGFVGYPNVGKSSVINTLKSGKVCKVAPVPGETKKPRTFLTQLQVWQYITLTKRIYLIDCPGIVPTSAHDSQTSTVLKGVVRVEALPTPSEHIPALMERVKPLYLSRTYDVPLPNPDDPTQGWDPEEFLDKLARMKGRLLKGGEPDKDSVAKIVLSDWVRGRIPFFVSPPERPEELNQAEEKARRVKALKNKGKGVDNGEVPGVKQNLGSIMQKNSFVGDDVRPLEPEFAAGDEEDQDNEEGEEDEDAGEKEGDDGEELTWNDVWNGIDDQKSTVPEGEQASEEQDLPDDEEQHQSKEPRMKTNKRKASNFYSNTNVKNKNRAKAALMRSLPTGKKAGGKRKPAK</sequence>
<feature type="compositionally biased region" description="Basic residues" evidence="8">
    <location>
        <begin position="510"/>
        <end position="519"/>
    </location>
</feature>
<evidence type="ECO:0000313" key="11">
    <source>
        <dbReference type="Proteomes" id="UP001437256"/>
    </source>
</evidence>
<comment type="similarity">
    <text evidence="7">Belongs to the TRAFAC class YlqF/YawG GTPase family. NOG2 subfamily.</text>
</comment>
<dbReference type="Pfam" id="PF08153">
    <property type="entry name" value="NGP1NT"/>
    <property type="match status" value="1"/>
</dbReference>
<dbReference type="PANTHER" id="PTHR11089:SF9">
    <property type="entry name" value="NUCLEOLAR GTP-BINDING PROTEIN 2"/>
    <property type="match status" value="1"/>
</dbReference>
<evidence type="ECO:0000256" key="6">
    <source>
        <dbReference type="ARBA" id="ARBA00023242"/>
    </source>
</evidence>
<evidence type="ECO:0000256" key="2">
    <source>
        <dbReference type="ARBA" id="ARBA00004604"/>
    </source>
</evidence>
<evidence type="ECO:0000313" key="10">
    <source>
        <dbReference type="EMBL" id="KAL0059900.1"/>
    </source>
</evidence>
<dbReference type="Proteomes" id="UP001437256">
    <property type="component" value="Unassembled WGS sequence"/>
</dbReference>
<dbReference type="InterPro" id="IPR030378">
    <property type="entry name" value="G_CP_dom"/>
</dbReference>
<dbReference type="InterPro" id="IPR050755">
    <property type="entry name" value="TRAFAC_YlqF/YawG_RiboMat"/>
</dbReference>
<evidence type="ECO:0000256" key="1">
    <source>
        <dbReference type="ARBA" id="ARBA00003892"/>
    </source>
</evidence>
<dbReference type="Gene3D" id="1.10.1580.10">
    <property type="match status" value="1"/>
</dbReference>
<dbReference type="PRINTS" id="PR00326">
    <property type="entry name" value="GTP1OBG"/>
</dbReference>
<feature type="region of interest" description="Disordered" evidence="8">
    <location>
        <begin position="1"/>
        <end position="30"/>
    </location>
</feature>
<feature type="domain" description="CP-type G" evidence="9">
    <location>
        <begin position="221"/>
        <end position="392"/>
    </location>
</feature>
<dbReference type="PROSITE" id="PS51721">
    <property type="entry name" value="G_CP"/>
    <property type="match status" value="1"/>
</dbReference>
<keyword evidence="11" id="KW-1185">Reference proteome</keyword>
<comment type="function">
    <text evidence="1 7">GTPase that associates with pre-60S ribosomal subunits in the nucleolus and is required for their nuclear export and maturation.</text>
</comment>
<proteinExistence type="inferred from homology"/>
<feature type="compositionally biased region" description="Polar residues" evidence="8">
    <location>
        <begin position="533"/>
        <end position="542"/>
    </location>
</feature>
<feature type="compositionally biased region" description="Acidic residues" evidence="8">
    <location>
        <begin position="606"/>
        <end position="618"/>
    </location>
</feature>
<comment type="caution">
    <text evidence="10">The sequence shown here is derived from an EMBL/GenBank/DDBJ whole genome shotgun (WGS) entry which is preliminary data.</text>
</comment>
<feature type="compositionally biased region" description="Low complexity" evidence="8">
    <location>
        <begin position="1"/>
        <end position="19"/>
    </location>
</feature>
<dbReference type="CDD" id="cd01858">
    <property type="entry name" value="NGP_1"/>
    <property type="match status" value="1"/>
</dbReference>
<feature type="compositionally biased region" description="Basic and acidic residues" evidence="8">
    <location>
        <begin position="498"/>
        <end position="509"/>
    </location>
</feature>
<dbReference type="Pfam" id="PF01926">
    <property type="entry name" value="MMR_HSR1"/>
    <property type="match status" value="1"/>
</dbReference>
<dbReference type="InterPro" id="IPR024929">
    <property type="entry name" value="GNL2_CP_dom"/>
</dbReference>
<dbReference type="InterPro" id="IPR023179">
    <property type="entry name" value="GTP-bd_ortho_bundle_sf"/>
</dbReference>
<evidence type="ECO:0000256" key="5">
    <source>
        <dbReference type="ARBA" id="ARBA00023134"/>
    </source>
</evidence>
<evidence type="ECO:0000256" key="7">
    <source>
        <dbReference type="RuleBase" id="RU364023"/>
    </source>
</evidence>
<dbReference type="EMBL" id="JBBXMP010000201">
    <property type="protein sequence ID" value="KAL0059900.1"/>
    <property type="molecule type" value="Genomic_DNA"/>
</dbReference>
<dbReference type="SUPFAM" id="SSF52540">
    <property type="entry name" value="P-loop containing nucleoside triphosphate hydrolases"/>
    <property type="match status" value="1"/>
</dbReference>
<accession>A0ABR2ZF57</accession>
<keyword evidence="6 7" id="KW-0539">Nucleus</keyword>
<evidence type="ECO:0000259" key="9">
    <source>
        <dbReference type="PROSITE" id="PS51721"/>
    </source>
</evidence>
<dbReference type="PANTHER" id="PTHR11089">
    <property type="entry name" value="GTP-BINDING PROTEIN-RELATED"/>
    <property type="match status" value="1"/>
</dbReference>
<protein>
    <recommendedName>
        <fullName evidence="3 7">Nucleolar GTP-binding protein 2</fullName>
    </recommendedName>
</protein>
<feature type="compositionally biased region" description="Acidic residues" evidence="8">
    <location>
        <begin position="557"/>
        <end position="586"/>
    </location>
</feature>
<dbReference type="InterPro" id="IPR006073">
    <property type="entry name" value="GTP-bd"/>
</dbReference>
<gene>
    <name evidence="10" type="primary">NOG2</name>
    <name evidence="10" type="ORF">AAF712_013315</name>
</gene>
<feature type="region of interest" description="Disordered" evidence="8">
    <location>
        <begin position="498"/>
        <end position="671"/>
    </location>
</feature>
<reference evidence="10 11" key="1">
    <citation type="submission" date="2024-05" db="EMBL/GenBank/DDBJ databases">
        <title>A draft genome resource for the thread blight pathogen Marasmius tenuissimus strain MS-2.</title>
        <authorList>
            <person name="Yulfo-Soto G.E."/>
            <person name="Baruah I.K."/>
            <person name="Amoako-Attah I."/>
            <person name="Bukari Y."/>
            <person name="Meinhardt L.W."/>
            <person name="Bailey B.A."/>
            <person name="Cohen S.P."/>
        </authorList>
    </citation>
    <scope>NUCLEOTIDE SEQUENCE [LARGE SCALE GENOMIC DNA]</scope>
    <source>
        <strain evidence="10 11">MS-2</strain>
    </source>
</reference>
<keyword evidence="4 7" id="KW-0547">Nucleotide-binding</keyword>
<dbReference type="InterPro" id="IPR027417">
    <property type="entry name" value="P-loop_NTPase"/>
</dbReference>
<comment type="subcellular location">
    <subcellularLocation>
        <location evidence="2 7">Nucleus</location>
        <location evidence="2 7">Nucleolus</location>
    </subcellularLocation>
</comment>
<evidence type="ECO:0000256" key="4">
    <source>
        <dbReference type="ARBA" id="ARBA00022741"/>
    </source>
</evidence>
<keyword evidence="5 7" id="KW-0342">GTP-binding</keyword>
<evidence type="ECO:0000256" key="3">
    <source>
        <dbReference type="ARBA" id="ARBA00022127"/>
    </source>
</evidence>
<name>A0ABR2ZF57_9AGAR</name>